<evidence type="ECO:0000313" key="2">
    <source>
        <dbReference type="Proteomes" id="UP000649617"/>
    </source>
</evidence>
<dbReference type="Proteomes" id="UP000649617">
    <property type="component" value="Unassembled WGS sequence"/>
</dbReference>
<dbReference type="EMBL" id="CAJNIZ010023271">
    <property type="protein sequence ID" value="CAE7467695.1"/>
    <property type="molecule type" value="Genomic_DNA"/>
</dbReference>
<proteinExistence type="predicted"/>
<evidence type="ECO:0000313" key="1">
    <source>
        <dbReference type="EMBL" id="CAE7467695.1"/>
    </source>
</evidence>
<feature type="non-terminal residue" evidence="1">
    <location>
        <position position="1"/>
    </location>
</feature>
<protein>
    <submittedName>
        <fullName evidence="1">NSF protein</fullName>
    </submittedName>
</protein>
<reference evidence="1" key="1">
    <citation type="submission" date="2021-02" db="EMBL/GenBank/DDBJ databases">
        <authorList>
            <person name="Dougan E. K."/>
            <person name="Rhodes N."/>
            <person name="Thang M."/>
            <person name="Chan C."/>
        </authorList>
    </citation>
    <scope>NUCLEOTIDE SEQUENCE</scope>
</reference>
<keyword evidence="2" id="KW-1185">Reference proteome</keyword>
<feature type="non-terminal residue" evidence="1">
    <location>
        <position position="208"/>
    </location>
</feature>
<sequence>LSSVRLIANVRRSRKGAAPGPSGCTGEHLRVLLDDEHCAELLLGAARKLAIAQVPGAILPAFRLGRMVALSKPSRDVRALVMGDAFRRLVARTLAQQLSTEFQRACAPFQFALSTKAGAEALARVERRILGVWADTLPALGAHHPGTLADLVRPLLDVSAANMPPSARAAEQAAQHLRSQGFDAPPWASLLERDEAAAASRSQWEGGH</sequence>
<organism evidence="1 2">
    <name type="scientific">Symbiodinium pilosum</name>
    <name type="common">Dinoflagellate</name>
    <dbReference type="NCBI Taxonomy" id="2952"/>
    <lineage>
        <taxon>Eukaryota</taxon>
        <taxon>Sar</taxon>
        <taxon>Alveolata</taxon>
        <taxon>Dinophyceae</taxon>
        <taxon>Suessiales</taxon>
        <taxon>Symbiodiniaceae</taxon>
        <taxon>Symbiodinium</taxon>
    </lineage>
</organism>
<accession>A0A812S5F1</accession>
<comment type="caution">
    <text evidence="1">The sequence shown here is derived from an EMBL/GenBank/DDBJ whole genome shotgun (WGS) entry which is preliminary data.</text>
</comment>
<name>A0A812S5F1_SYMPI</name>
<gene>
    <name evidence="1" type="primary">NSF</name>
    <name evidence="1" type="ORF">SPIL2461_LOCUS11790</name>
</gene>
<dbReference type="OrthoDB" id="446848at2759"/>
<dbReference type="AlphaFoldDB" id="A0A812S5F1"/>